<dbReference type="GO" id="GO:0003841">
    <property type="term" value="F:1-acylglycerol-3-phosphate O-acyltransferase activity"/>
    <property type="evidence" value="ECO:0007669"/>
    <property type="project" value="UniProtKB-EC"/>
</dbReference>
<dbReference type="EMBL" id="FXYH01000010">
    <property type="protein sequence ID" value="SMX44151.1"/>
    <property type="molecule type" value="Genomic_DNA"/>
</dbReference>
<dbReference type="SUPFAM" id="SSF69593">
    <property type="entry name" value="Glycerol-3-phosphate (1)-acyltransferase"/>
    <property type="match status" value="1"/>
</dbReference>
<dbReference type="InterPro" id="IPR002123">
    <property type="entry name" value="Plipid/glycerol_acylTrfase"/>
</dbReference>
<feature type="domain" description="Phospholipid/glycerol acyltransferase" evidence="4">
    <location>
        <begin position="74"/>
        <end position="190"/>
    </location>
</feature>
<evidence type="ECO:0000313" key="6">
    <source>
        <dbReference type="Proteomes" id="UP000220836"/>
    </source>
</evidence>
<accession>A0A238KNA1</accession>
<name>A0A238KNA1_9RHOB</name>
<evidence type="ECO:0000256" key="1">
    <source>
        <dbReference type="ARBA" id="ARBA00005189"/>
    </source>
</evidence>
<proteinExistence type="predicted"/>
<dbReference type="RefSeq" id="WP_097805282.1">
    <property type="nucleotide sequence ID" value="NZ_CBDIHF020000003.1"/>
</dbReference>
<gene>
    <name evidence="5" type="primary">plsC</name>
    <name evidence="5" type="ORF">PEV8663_02802</name>
</gene>
<keyword evidence="6" id="KW-1185">Reference proteome</keyword>
<keyword evidence="2 5" id="KW-0808">Transferase</keyword>
<dbReference type="Pfam" id="PF01553">
    <property type="entry name" value="Acyltransferase"/>
    <property type="match status" value="1"/>
</dbReference>
<comment type="pathway">
    <text evidence="1">Lipid metabolism.</text>
</comment>
<reference evidence="5 6" key="1">
    <citation type="submission" date="2017-05" db="EMBL/GenBank/DDBJ databases">
        <authorList>
            <person name="Song R."/>
            <person name="Chenine A.L."/>
            <person name="Ruprecht R.M."/>
        </authorList>
    </citation>
    <scope>NUCLEOTIDE SEQUENCE [LARGE SCALE GENOMIC DNA]</scope>
    <source>
        <strain evidence="5 6">CECT 8663</strain>
    </source>
</reference>
<keyword evidence="3 5" id="KW-0012">Acyltransferase</keyword>
<dbReference type="OrthoDB" id="9808424at2"/>
<evidence type="ECO:0000256" key="2">
    <source>
        <dbReference type="ARBA" id="ARBA00022679"/>
    </source>
</evidence>
<dbReference type="AlphaFoldDB" id="A0A238KNA1"/>
<dbReference type="SMART" id="SM00563">
    <property type="entry name" value="PlsC"/>
    <property type="match status" value="1"/>
</dbReference>
<dbReference type="PANTHER" id="PTHR10434:SF66">
    <property type="entry name" value="PHOSPHOLIPID_GLYCEROL ACYLTRANSFERASE DOMAIN-CONTAINING PROTEIN"/>
    <property type="match status" value="1"/>
</dbReference>
<dbReference type="GO" id="GO:0006654">
    <property type="term" value="P:phosphatidic acid biosynthetic process"/>
    <property type="evidence" value="ECO:0007669"/>
    <property type="project" value="TreeGrafter"/>
</dbReference>
<organism evidence="5 6">
    <name type="scientific">Pelagimonas varians</name>
    <dbReference type="NCBI Taxonomy" id="696760"/>
    <lineage>
        <taxon>Bacteria</taxon>
        <taxon>Pseudomonadati</taxon>
        <taxon>Pseudomonadota</taxon>
        <taxon>Alphaproteobacteria</taxon>
        <taxon>Rhodobacterales</taxon>
        <taxon>Roseobacteraceae</taxon>
        <taxon>Pelagimonas</taxon>
    </lineage>
</organism>
<evidence type="ECO:0000256" key="3">
    <source>
        <dbReference type="ARBA" id="ARBA00023315"/>
    </source>
</evidence>
<evidence type="ECO:0000313" key="5">
    <source>
        <dbReference type="EMBL" id="SMX44151.1"/>
    </source>
</evidence>
<dbReference type="EC" id="2.3.1.51" evidence="5"/>
<dbReference type="Proteomes" id="UP000220836">
    <property type="component" value="Unassembled WGS sequence"/>
</dbReference>
<evidence type="ECO:0000259" key="4">
    <source>
        <dbReference type="SMART" id="SM00563"/>
    </source>
</evidence>
<dbReference type="PANTHER" id="PTHR10434">
    <property type="entry name" value="1-ACYL-SN-GLYCEROL-3-PHOSPHATE ACYLTRANSFERASE"/>
    <property type="match status" value="1"/>
</dbReference>
<protein>
    <submittedName>
        <fullName evidence="5">1-acyl-sn-glycerol-3-phosphate acyltransferase</fullName>
        <ecNumber evidence="5">2.3.1.51</ecNumber>
    </submittedName>
</protein>
<sequence length="247" mass="27244">MIFFLLKRALLVLVGPFIFLFVAFVPALCGHRPGFRGWFWRTVSRSCSWFLWLLSIRVEISDADRAALATDTNSVIVANHRSHLDGFSLLHVIPDEKWVTFGAKKELCRAALLRRGFTGAGLLEIDRDKGKHALDSLTDAVQGMPERRSPILFVEGTRARDTGLGPFKAGAVLIAQATNRAVRPIVIIGSDTLLGRGAFWAHKGTIHIKVLPPVLLDPTMTADQCNAVLRSKMAAVYDAETGQKTRN</sequence>
<dbReference type="CDD" id="cd07989">
    <property type="entry name" value="LPLAT_AGPAT-like"/>
    <property type="match status" value="1"/>
</dbReference>